<protein>
    <submittedName>
        <fullName evidence="2">Uncharacterized protein</fullName>
    </submittedName>
</protein>
<evidence type="ECO:0000256" key="1">
    <source>
        <dbReference type="SAM" id="MobiDB-lite"/>
    </source>
</evidence>
<dbReference type="AlphaFoldDB" id="A0A6A5RGI0"/>
<dbReference type="EMBL" id="ML978982">
    <property type="protein sequence ID" value="KAF1925606.1"/>
    <property type="molecule type" value="Genomic_DNA"/>
</dbReference>
<organism evidence="2 3">
    <name type="scientific">Didymella exigua CBS 183.55</name>
    <dbReference type="NCBI Taxonomy" id="1150837"/>
    <lineage>
        <taxon>Eukaryota</taxon>
        <taxon>Fungi</taxon>
        <taxon>Dikarya</taxon>
        <taxon>Ascomycota</taxon>
        <taxon>Pezizomycotina</taxon>
        <taxon>Dothideomycetes</taxon>
        <taxon>Pleosporomycetidae</taxon>
        <taxon>Pleosporales</taxon>
        <taxon>Pleosporineae</taxon>
        <taxon>Didymellaceae</taxon>
        <taxon>Didymella</taxon>
    </lineage>
</organism>
<feature type="region of interest" description="Disordered" evidence="1">
    <location>
        <begin position="1"/>
        <end position="27"/>
    </location>
</feature>
<sequence length="306" mass="34418">MEFCWPAQPSAAQASRTTTTDSTPVHQAAQSHNAIEDAICYLAAHAVIVCKQHATAVQNLDAHLRDYHNAPKRLRREIAESYQGKTVLHTKQIILPSPLGPPIEELGKPLDGFQCSEEDCSFITRVKVQTFFRTGGLQRYFVVNAGDSSTGDSNSALSAPCDVADNVKREMAEWETVQREEEQRMQLMDAAVAKTDQTGWFKRTGWPEHFAGRNLAHLAHQARLPDRGEVKLQLAAALVEGLVERSVRGLSTLDRESRRWLRSARRDNPDLRPLTQLQNAESQARYASYMVRFVCYFLRIIADEEA</sequence>
<evidence type="ECO:0000313" key="2">
    <source>
        <dbReference type="EMBL" id="KAF1925606.1"/>
    </source>
</evidence>
<accession>A0A6A5RGI0</accession>
<dbReference type="OrthoDB" id="3796472at2759"/>
<dbReference type="RefSeq" id="XP_033445858.1">
    <property type="nucleotide sequence ID" value="XM_033597215.1"/>
</dbReference>
<dbReference type="GeneID" id="54354882"/>
<keyword evidence="3" id="KW-1185">Reference proteome</keyword>
<proteinExistence type="predicted"/>
<name>A0A6A5RGI0_9PLEO</name>
<dbReference type="Pfam" id="PF12013">
    <property type="entry name" value="OrsD"/>
    <property type="match status" value="1"/>
</dbReference>
<reference evidence="2" key="1">
    <citation type="journal article" date="2020" name="Stud. Mycol.">
        <title>101 Dothideomycetes genomes: a test case for predicting lifestyles and emergence of pathogens.</title>
        <authorList>
            <person name="Haridas S."/>
            <person name="Albert R."/>
            <person name="Binder M."/>
            <person name="Bloem J."/>
            <person name="Labutti K."/>
            <person name="Salamov A."/>
            <person name="Andreopoulos B."/>
            <person name="Baker S."/>
            <person name="Barry K."/>
            <person name="Bills G."/>
            <person name="Bluhm B."/>
            <person name="Cannon C."/>
            <person name="Castanera R."/>
            <person name="Culley D."/>
            <person name="Daum C."/>
            <person name="Ezra D."/>
            <person name="Gonzalez J."/>
            <person name="Henrissat B."/>
            <person name="Kuo A."/>
            <person name="Liang C."/>
            <person name="Lipzen A."/>
            <person name="Lutzoni F."/>
            <person name="Magnuson J."/>
            <person name="Mondo S."/>
            <person name="Nolan M."/>
            <person name="Ohm R."/>
            <person name="Pangilinan J."/>
            <person name="Park H.-J."/>
            <person name="Ramirez L."/>
            <person name="Alfaro M."/>
            <person name="Sun H."/>
            <person name="Tritt A."/>
            <person name="Yoshinaga Y."/>
            <person name="Zwiers L.-H."/>
            <person name="Turgeon B."/>
            <person name="Goodwin S."/>
            <person name="Spatafora J."/>
            <person name="Crous P."/>
            <person name="Grigoriev I."/>
        </authorList>
    </citation>
    <scope>NUCLEOTIDE SEQUENCE</scope>
    <source>
        <strain evidence="2">CBS 183.55</strain>
    </source>
</reference>
<feature type="compositionally biased region" description="Polar residues" evidence="1">
    <location>
        <begin position="10"/>
        <end position="27"/>
    </location>
</feature>
<dbReference type="InterPro" id="IPR022698">
    <property type="entry name" value="OrsD"/>
</dbReference>
<evidence type="ECO:0000313" key="3">
    <source>
        <dbReference type="Proteomes" id="UP000800082"/>
    </source>
</evidence>
<gene>
    <name evidence="2" type="ORF">M421DRAFT_7642</name>
</gene>
<dbReference type="Proteomes" id="UP000800082">
    <property type="component" value="Unassembled WGS sequence"/>
</dbReference>